<comment type="caution">
    <text evidence="2">The sequence shown here is derived from an EMBL/GenBank/DDBJ whole genome shotgun (WGS) entry which is preliminary data.</text>
</comment>
<protein>
    <recommendedName>
        <fullName evidence="4">Integral membrane protein</fullName>
    </recommendedName>
</protein>
<keyword evidence="1" id="KW-0472">Membrane</keyword>
<evidence type="ECO:0008006" key="4">
    <source>
        <dbReference type="Google" id="ProtNLM"/>
    </source>
</evidence>
<evidence type="ECO:0000256" key="1">
    <source>
        <dbReference type="SAM" id="Phobius"/>
    </source>
</evidence>
<accession>A0ABP7FIV8</accession>
<sequence>MIAVMLEILGSALLGLGLAAAAAVLLAHRLPARRLVLLAGGIGALLGAYVTHEALGPGHVLVTLLGSLGVSAVVVSLLLRPAAQAAAPAPAHRAVP</sequence>
<feature type="transmembrane region" description="Helical" evidence="1">
    <location>
        <begin position="6"/>
        <end position="28"/>
    </location>
</feature>
<feature type="transmembrane region" description="Helical" evidence="1">
    <location>
        <begin position="35"/>
        <end position="52"/>
    </location>
</feature>
<evidence type="ECO:0000313" key="3">
    <source>
        <dbReference type="Proteomes" id="UP001499884"/>
    </source>
</evidence>
<name>A0ABP7FIV8_9ACTN</name>
<keyword evidence="1" id="KW-0812">Transmembrane</keyword>
<keyword evidence="1" id="KW-1133">Transmembrane helix</keyword>
<organism evidence="2 3">
    <name type="scientific">Streptomyces tremellae</name>
    <dbReference type="NCBI Taxonomy" id="1124239"/>
    <lineage>
        <taxon>Bacteria</taxon>
        <taxon>Bacillati</taxon>
        <taxon>Actinomycetota</taxon>
        <taxon>Actinomycetes</taxon>
        <taxon>Kitasatosporales</taxon>
        <taxon>Streptomycetaceae</taxon>
        <taxon>Streptomyces</taxon>
    </lineage>
</organism>
<dbReference type="Proteomes" id="UP001499884">
    <property type="component" value="Unassembled WGS sequence"/>
</dbReference>
<feature type="transmembrane region" description="Helical" evidence="1">
    <location>
        <begin position="58"/>
        <end position="79"/>
    </location>
</feature>
<dbReference type="EMBL" id="BAABEP010000032">
    <property type="protein sequence ID" value="GAA3741047.1"/>
    <property type="molecule type" value="Genomic_DNA"/>
</dbReference>
<proteinExistence type="predicted"/>
<gene>
    <name evidence="2" type="ORF">GCM10023082_42560</name>
</gene>
<reference evidence="3" key="1">
    <citation type="journal article" date="2019" name="Int. J. Syst. Evol. Microbiol.">
        <title>The Global Catalogue of Microorganisms (GCM) 10K type strain sequencing project: providing services to taxonomists for standard genome sequencing and annotation.</title>
        <authorList>
            <consortium name="The Broad Institute Genomics Platform"/>
            <consortium name="The Broad Institute Genome Sequencing Center for Infectious Disease"/>
            <person name="Wu L."/>
            <person name="Ma J."/>
        </authorList>
    </citation>
    <scope>NUCLEOTIDE SEQUENCE [LARGE SCALE GENOMIC DNA]</scope>
    <source>
        <strain evidence="3">JCM 30846</strain>
    </source>
</reference>
<keyword evidence="3" id="KW-1185">Reference proteome</keyword>
<evidence type="ECO:0000313" key="2">
    <source>
        <dbReference type="EMBL" id="GAA3741047.1"/>
    </source>
</evidence>